<evidence type="ECO:0000256" key="1">
    <source>
        <dbReference type="ARBA" id="ARBA00006432"/>
    </source>
</evidence>
<evidence type="ECO:0000256" key="3">
    <source>
        <dbReference type="ARBA" id="ARBA00022741"/>
    </source>
</evidence>
<dbReference type="InterPro" id="IPR045851">
    <property type="entry name" value="AMP-bd_C_sf"/>
</dbReference>
<dbReference type="EMBL" id="BAABJP010000030">
    <property type="protein sequence ID" value="GAA5165128.1"/>
    <property type="molecule type" value="Genomic_DNA"/>
</dbReference>
<sequence length="562" mass="60804">MPTYGWPVTAGLTTADLLAARADDPHPGLLFADQRYSWAEIVAAGRRRAALASELRRPGPFHIGVLLDNTPEYLFWLVASALAGAVTVGINPTRRGAQLAGDIRHVDCQLIITDGAHRRLLDGLDTGVPAERVLEVDRDRYRTLLAAQDGLARSDARIEPATPMLLMFTSGSTGAPKAVVCGQGRFAAAAGYMTGRLGLGRDDVAYNAMPMFHGNALMACWAPMLASGGTWALRDRFSASGFLPDVRRFGATFANYVGRALAYILATPERPDDADNSLRLVYGTEAADKDLAEFPRRFGCECLEGYGSSEGPIAIGKLPGTPPGALGLPTSESDVAVLDPETGSECPRVRFGPHGEIVNPEAIGELVRRDSGFVFEGYYRNPAATAERLRNGWYWSGDLTYRDEAGYFYFAGRGNDWLRVDSENFAAAPVEHILARQPGVLVVAVFPVPDAHTGDQVMAAVELEPGARFDPEAFEAFLAAQSDLGTKWSPRFVRVVARMPLTPTNKLDKKPLRAQAWECTDPVWWRPAPGEALRLVTEQDRSALREALAANGRAHLLSGAPS</sequence>
<dbReference type="InterPro" id="IPR020845">
    <property type="entry name" value="AMP-binding_CS"/>
</dbReference>
<feature type="domain" description="AMP-dependent synthetase/ligase" evidence="5">
    <location>
        <begin position="30"/>
        <end position="379"/>
    </location>
</feature>
<protein>
    <submittedName>
        <fullName evidence="7">AMP-binding protein</fullName>
    </submittedName>
</protein>
<keyword evidence="3" id="KW-0547">Nucleotide-binding</keyword>
<dbReference type="SUPFAM" id="SSF56801">
    <property type="entry name" value="Acetyl-CoA synthetase-like"/>
    <property type="match status" value="1"/>
</dbReference>
<evidence type="ECO:0000256" key="4">
    <source>
        <dbReference type="ARBA" id="ARBA00022840"/>
    </source>
</evidence>
<dbReference type="Gene3D" id="3.30.300.30">
    <property type="match status" value="1"/>
</dbReference>
<accession>A0ABP9QP95</accession>
<comment type="similarity">
    <text evidence="1">Belongs to the ATP-dependent AMP-binding enzyme family.</text>
</comment>
<dbReference type="InterPro" id="IPR025110">
    <property type="entry name" value="AMP-bd_C"/>
</dbReference>
<reference evidence="8" key="1">
    <citation type="journal article" date="2019" name="Int. J. Syst. Evol. Microbiol.">
        <title>The Global Catalogue of Microorganisms (GCM) 10K type strain sequencing project: providing services to taxonomists for standard genome sequencing and annotation.</title>
        <authorList>
            <consortium name="The Broad Institute Genomics Platform"/>
            <consortium name="The Broad Institute Genome Sequencing Center for Infectious Disease"/>
            <person name="Wu L."/>
            <person name="Ma J."/>
        </authorList>
    </citation>
    <scope>NUCLEOTIDE SEQUENCE [LARGE SCALE GENOMIC DNA]</scope>
    <source>
        <strain evidence="8">JCM 18303</strain>
    </source>
</reference>
<keyword evidence="8" id="KW-1185">Reference proteome</keyword>
<evidence type="ECO:0000259" key="6">
    <source>
        <dbReference type="Pfam" id="PF13193"/>
    </source>
</evidence>
<name>A0ABP9QP95_9PSEU</name>
<keyword evidence="4" id="KW-0067">ATP-binding</keyword>
<dbReference type="Pfam" id="PF00501">
    <property type="entry name" value="AMP-binding"/>
    <property type="match status" value="1"/>
</dbReference>
<dbReference type="PROSITE" id="PS00455">
    <property type="entry name" value="AMP_BINDING"/>
    <property type="match status" value="1"/>
</dbReference>
<dbReference type="Pfam" id="PF13193">
    <property type="entry name" value="AMP-binding_C"/>
    <property type="match status" value="1"/>
</dbReference>
<comment type="caution">
    <text evidence="7">The sequence shown here is derived from an EMBL/GenBank/DDBJ whole genome shotgun (WGS) entry which is preliminary data.</text>
</comment>
<keyword evidence="2" id="KW-0436">Ligase</keyword>
<dbReference type="InterPro" id="IPR042099">
    <property type="entry name" value="ANL_N_sf"/>
</dbReference>
<dbReference type="Gene3D" id="3.40.50.12780">
    <property type="entry name" value="N-terminal domain of ligase-like"/>
    <property type="match status" value="1"/>
</dbReference>
<organism evidence="7 8">
    <name type="scientific">Pseudonocardia eucalypti</name>
    <dbReference type="NCBI Taxonomy" id="648755"/>
    <lineage>
        <taxon>Bacteria</taxon>
        <taxon>Bacillati</taxon>
        <taxon>Actinomycetota</taxon>
        <taxon>Actinomycetes</taxon>
        <taxon>Pseudonocardiales</taxon>
        <taxon>Pseudonocardiaceae</taxon>
        <taxon>Pseudonocardia</taxon>
    </lineage>
</organism>
<gene>
    <name evidence="7" type="ORF">GCM10023321_54770</name>
</gene>
<evidence type="ECO:0000256" key="2">
    <source>
        <dbReference type="ARBA" id="ARBA00022598"/>
    </source>
</evidence>
<proteinExistence type="inferred from homology"/>
<dbReference type="PANTHER" id="PTHR43107">
    <property type="entry name" value="LONG-CHAIN FATTY ACID TRANSPORT PROTEIN"/>
    <property type="match status" value="1"/>
</dbReference>
<dbReference type="PANTHER" id="PTHR43107:SF15">
    <property type="entry name" value="FATTY ACID TRANSPORT PROTEIN 3, ISOFORM A"/>
    <property type="match status" value="1"/>
</dbReference>
<dbReference type="Proteomes" id="UP001428817">
    <property type="component" value="Unassembled WGS sequence"/>
</dbReference>
<evidence type="ECO:0000259" key="5">
    <source>
        <dbReference type="Pfam" id="PF00501"/>
    </source>
</evidence>
<evidence type="ECO:0000313" key="8">
    <source>
        <dbReference type="Proteomes" id="UP001428817"/>
    </source>
</evidence>
<feature type="domain" description="AMP-binding enzyme C-terminal" evidence="6">
    <location>
        <begin position="430"/>
        <end position="506"/>
    </location>
</feature>
<evidence type="ECO:0000313" key="7">
    <source>
        <dbReference type="EMBL" id="GAA5165128.1"/>
    </source>
</evidence>
<dbReference type="InterPro" id="IPR000873">
    <property type="entry name" value="AMP-dep_synth/lig_dom"/>
</dbReference>